<evidence type="ECO:0000256" key="9">
    <source>
        <dbReference type="ARBA" id="ARBA00023128"/>
    </source>
</evidence>
<proteinExistence type="inferred from homology"/>
<evidence type="ECO:0000256" key="2">
    <source>
        <dbReference type="ARBA" id="ARBA00004569"/>
    </source>
</evidence>
<evidence type="ECO:0000313" key="14">
    <source>
        <dbReference type="EMBL" id="KAF0755295.1"/>
    </source>
</evidence>
<evidence type="ECO:0000256" key="10">
    <source>
        <dbReference type="ARBA" id="ARBA00023136"/>
    </source>
</evidence>
<keyword evidence="10" id="KW-0472">Membrane</keyword>
<organism evidence="14 15">
    <name type="scientific">Aphis craccivora</name>
    <name type="common">Cowpea aphid</name>
    <dbReference type="NCBI Taxonomy" id="307492"/>
    <lineage>
        <taxon>Eukaryota</taxon>
        <taxon>Metazoa</taxon>
        <taxon>Ecdysozoa</taxon>
        <taxon>Arthropoda</taxon>
        <taxon>Hexapoda</taxon>
        <taxon>Insecta</taxon>
        <taxon>Pterygota</taxon>
        <taxon>Neoptera</taxon>
        <taxon>Paraneoptera</taxon>
        <taxon>Hemiptera</taxon>
        <taxon>Sternorrhyncha</taxon>
        <taxon>Aphidomorpha</taxon>
        <taxon>Aphidoidea</taxon>
        <taxon>Aphididae</taxon>
        <taxon>Aphidini</taxon>
        <taxon>Aphis</taxon>
        <taxon>Aphis</taxon>
    </lineage>
</organism>
<dbReference type="PANTHER" id="PTHR21268:SF2">
    <property type="entry name" value="NADH DEHYDROGENASE [UBIQUINONE] IRON-SULFUR PROTEIN 5"/>
    <property type="match status" value="1"/>
</dbReference>
<dbReference type="GO" id="GO:0005758">
    <property type="term" value="C:mitochondrial intermembrane space"/>
    <property type="evidence" value="ECO:0007669"/>
    <property type="project" value="UniProtKB-SubCell"/>
</dbReference>
<feature type="disulfide bond" evidence="12">
    <location>
        <begin position="28"/>
        <end position="61"/>
    </location>
</feature>
<dbReference type="GO" id="GO:0005743">
    <property type="term" value="C:mitochondrial inner membrane"/>
    <property type="evidence" value="ECO:0007669"/>
    <property type="project" value="UniProtKB-SubCell"/>
</dbReference>
<dbReference type="PANTHER" id="PTHR21268">
    <property type="entry name" value="NADH DEHYDROGENASE [UBIQUINONE] IRON-SULFUR PROTEIN 5"/>
    <property type="match status" value="1"/>
</dbReference>
<keyword evidence="15" id="KW-1185">Reference proteome</keyword>
<dbReference type="InterPro" id="IPR019342">
    <property type="entry name" value="NADH_UbQ_OxRdtase_FeS-su5"/>
</dbReference>
<evidence type="ECO:0000256" key="3">
    <source>
        <dbReference type="ARBA" id="ARBA00004637"/>
    </source>
</evidence>
<dbReference type="AlphaFoldDB" id="A0A6G0YGI0"/>
<dbReference type="Pfam" id="PF10200">
    <property type="entry name" value="Ndufs5"/>
    <property type="match status" value="1"/>
</dbReference>
<accession>A0A6G0YGI0</accession>
<keyword evidence="8" id="KW-0249">Electron transport</keyword>
<keyword evidence="7" id="KW-0999">Mitochondrion inner membrane</keyword>
<feature type="region of interest" description="Disordered" evidence="13">
    <location>
        <begin position="73"/>
        <end position="95"/>
    </location>
</feature>
<dbReference type="PROSITE" id="PS51808">
    <property type="entry name" value="CHCH"/>
    <property type="match status" value="1"/>
</dbReference>
<evidence type="ECO:0000256" key="11">
    <source>
        <dbReference type="ARBA" id="ARBA00023157"/>
    </source>
</evidence>
<evidence type="ECO:0000256" key="5">
    <source>
        <dbReference type="ARBA" id="ARBA00022448"/>
    </source>
</evidence>
<evidence type="ECO:0000256" key="4">
    <source>
        <dbReference type="ARBA" id="ARBA00007372"/>
    </source>
</evidence>
<protein>
    <submittedName>
        <fullName evidence="14">NADH dehydrogenase</fullName>
    </submittedName>
</protein>
<reference evidence="14 15" key="1">
    <citation type="submission" date="2019-08" db="EMBL/GenBank/DDBJ databases">
        <title>Whole genome of Aphis craccivora.</title>
        <authorList>
            <person name="Voronova N.V."/>
            <person name="Shulinski R.S."/>
            <person name="Bandarenka Y.V."/>
            <person name="Zhorov D.G."/>
            <person name="Warner D."/>
        </authorList>
    </citation>
    <scope>NUCLEOTIDE SEQUENCE [LARGE SCALE GENOMIC DNA]</scope>
    <source>
        <strain evidence="14">180601</strain>
        <tissue evidence="14">Whole Body</tissue>
    </source>
</reference>
<name>A0A6G0YGI0_APHCR</name>
<evidence type="ECO:0000313" key="15">
    <source>
        <dbReference type="Proteomes" id="UP000478052"/>
    </source>
</evidence>
<evidence type="ECO:0000256" key="8">
    <source>
        <dbReference type="ARBA" id="ARBA00022982"/>
    </source>
</evidence>
<gene>
    <name evidence="14" type="ORF">FWK35_00016017</name>
</gene>
<dbReference type="EMBL" id="VUJU01004183">
    <property type="protein sequence ID" value="KAF0755295.1"/>
    <property type="molecule type" value="Genomic_DNA"/>
</dbReference>
<keyword evidence="6" id="KW-0679">Respiratory chain</keyword>
<keyword evidence="11 12" id="KW-1015">Disulfide bond</keyword>
<feature type="disulfide bond" evidence="12">
    <location>
        <begin position="38"/>
        <end position="51"/>
    </location>
</feature>
<keyword evidence="9" id="KW-0496">Mitochondrion</keyword>
<feature type="compositionally biased region" description="Basic and acidic residues" evidence="13">
    <location>
        <begin position="76"/>
        <end position="95"/>
    </location>
</feature>
<comment type="similarity">
    <text evidence="4">Belongs to the complex I NDUFS5 subunit family.</text>
</comment>
<keyword evidence="5" id="KW-0813">Transport</keyword>
<evidence type="ECO:0000256" key="7">
    <source>
        <dbReference type="ARBA" id="ARBA00022792"/>
    </source>
</evidence>
<comment type="caution">
    <text evidence="14">The sequence shown here is derived from an EMBL/GenBank/DDBJ whole genome shotgun (WGS) entry which is preliminary data.</text>
</comment>
<comment type="function">
    <text evidence="1">Accessory subunit of the mitochondrial membrane respiratory chain NADH dehydrogenase (Complex I), that is believed not to be involved in catalysis. Complex I functions in the transfer of electrons from NADH to the respiratory chain. The immediate electron acceptor for the enzyme is believed to be ubiquinone.</text>
</comment>
<dbReference type="Proteomes" id="UP000478052">
    <property type="component" value="Unassembled WGS sequence"/>
</dbReference>
<evidence type="ECO:0000256" key="6">
    <source>
        <dbReference type="ARBA" id="ARBA00022660"/>
    </source>
</evidence>
<evidence type="ECO:0000256" key="13">
    <source>
        <dbReference type="SAM" id="MobiDB-lite"/>
    </source>
</evidence>
<dbReference type="OrthoDB" id="9992197at2759"/>
<sequence length="95" mass="11095">MAFLSPFFRNPITDLTGPLMSAQTGLRCADFEMKLMNCYEAYGYPKGMEVCQAYYDDFKECCTREKQMSRVQAIQNERERQAKPEYEKPPAMHAF</sequence>
<comment type="subcellular location">
    <subcellularLocation>
        <location evidence="3">Mitochondrion inner membrane</location>
        <topology evidence="3">Peripheral membrane protein</topology>
    </subcellularLocation>
    <subcellularLocation>
        <location evidence="2">Mitochondrion intermembrane space</location>
    </subcellularLocation>
</comment>
<evidence type="ECO:0000256" key="1">
    <source>
        <dbReference type="ARBA" id="ARBA00003195"/>
    </source>
</evidence>
<evidence type="ECO:0000256" key="12">
    <source>
        <dbReference type="PIRSR" id="PIRSR619342-50"/>
    </source>
</evidence>